<evidence type="ECO:0000313" key="2">
    <source>
        <dbReference type="EMBL" id="KKN55730.1"/>
    </source>
</evidence>
<accession>A0A0F9RGU9</accession>
<proteinExistence type="predicted"/>
<feature type="transmembrane region" description="Helical" evidence="1">
    <location>
        <begin position="12"/>
        <end position="29"/>
    </location>
</feature>
<reference evidence="2" key="1">
    <citation type="journal article" date="2015" name="Nature">
        <title>Complex archaea that bridge the gap between prokaryotes and eukaryotes.</title>
        <authorList>
            <person name="Spang A."/>
            <person name="Saw J.H."/>
            <person name="Jorgensen S.L."/>
            <person name="Zaremba-Niedzwiedzka K."/>
            <person name="Martijn J."/>
            <person name="Lind A.E."/>
            <person name="van Eijk R."/>
            <person name="Schleper C."/>
            <person name="Guy L."/>
            <person name="Ettema T.J."/>
        </authorList>
    </citation>
    <scope>NUCLEOTIDE SEQUENCE</scope>
</reference>
<comment type="caution">
    <text evidence="2">The sequence shown here is derived from an EMBL/GenBank/DDBJ whole genome shotgun (WGS) entry which is preliminary data.</text>
</comment>
<keyword evidence="1" id="KW-1133">Transmembrane helix</keyword>
<organism evidence="2">
    <name type="scientific">marine sediment metagenome</name>
    <dbReference type="NCBI Taxonomy" id="412755"/>
    <lineage>
        <taxon>unclassified sequences</taxon>
        <taxon>metagenomes</taxon>
        <taxon>ecological metagenomes</taxon>
    </lineage>
</organism>
<protein>
    <submittedName>
        <fullName evidence="2">Uncharacterized protein</fullName>
    </submittedName>
</protein>
<name>A0A0F9RGU9_9ZZZZ</name>
<keyword evidence="1" id="KW-0472">Membrane</keyword>
<sequence>MMNGIKINIKELIAIIVFVATISGMWVRQEVKQGYVEKEINRIEKNINEELTKLNARADDIYKLLAD</sequence>
<evidence type="ECO:0000256" key="1">
    <source>
        <dbReference type="SAM" id="Phobius"/>
    </source>
</evidence>
<keyword evidence="1" id="KW-0812">Transmembrane</keyword>
<dbReference type="EMBL" id="LAZR01000874">
    <property type="protein sequence ID" value="KKN55730.1"/>
    <property type="molecule type" value="Genomic_DNA"/>
</dbReference>
<gene>
    <name evidence="2" type="ORF">LCGC14_0579400</name>
</gene>
<dbReference type="AlphaFoldDB" id="A0A0F9RGU9"/>